<feature type="region of interest" description="Disordered" evidence="1">
    <location>
        <begin position="1"/>
        <end position="35"/>
    </location>
</feature>
<dbReference type="Proteomes" id="UP001296873">
    <property type="component" value="Unassembled WGS sequence"/>
</dbReference>
<comment type="caution">
    <text evidence="2">The sequence shown here is derived from an EMBL/GenBank/DDBJ whole genome shotgun (WGS) entry which is preliminary data.</text>
</comment>
<reference evidence="2 3" key="1">
    <citation type="journal article" date="2020" name="Microorganisms">
        <title>Osmotic Adaptation and Compatible Solute Biosynthesis of Phototrophic Bacteria as Revealed from Genome Analyses.</title>
        <authorList>
            <person name="Imhoff J.F."/>
            <person name="Rahn T."/>
            <person name="Kunzel S."/>
            <person name="Keller A."/>
            <person name="Neulinger S.C."/>
        </authorList>
    </citation>
    <scope>NUCLEOTIDE SEQUENCE [LARGE SCALE GENOMIC DNA]</scope>
    <source>
        <strain evidence="2 3">DSM 9895</strain>
    </source>
</reference>
<sequence length="73" mass="7675">MSPPASASTDGLDLSLPKAASAASETVSAPSYDRRDGAAVTNLDDQTSLHGVHRLEIDLDTDKMRPRAGTPLR</sequence>
<keyword evidence="3" id="KW-1185">Reference proteome</keyword>
<name>A0ABS1DMQ3_9PROT</name>
<accession>A0ABS1DMQ3</accession>
<evidence type="ECO:0000313" key="3">
    <source>
        <dbReference type="Proteomes" id="UP001296873"/>
    </source>
</evidence>
<organism evidence="2 3">
    <name type="scientific">Rhodovibrio sodomensis</name>
    <dbReference type="NCBI Taxonomy" id="1088"/>
    <lineage>
        <taxon>Bacteria</taxon>
        <taxon>Pseudomonadati</taxon>
        <taxon>Pseudomonadota</taxon>
        <taxon>Alphaproteobacteria</taxon>
        <taxon>Rhodospirillales</taxon>
        <taxon>Rhodovibrionaceae</taxon>
        <taxon>Rhodovibrio</taxon>
    </lineage>
</organism>
<evidence type="ECO:0000313" key="2">
    <source>
        <dbReference type="EMBL" id="MBK1671291.1"/>
    </source>
</evidence>
<protein>
    <submittedName>
        <fullName evidence="2">Uncharacterized protein</fullName>
    </submittedName>
</protein>
<proteinExistence type="predicted"/>
<gene>
    <name evidence="2" type="ORF">CKO28_25150</name>
</gene>
<dbReference type="EMBL" id="NRRL01000167">
    <property type="protein sequence ID" value="MBK1671291.1"/>
    <property type="molecule type" value="Genomic_DNA"/>
</dbReference>
<dbReference type="RefSeq" id="WP_200343996.1">
    <property type="nucleotide sequence ID" value="NZ_NRRL01000167.1"/>
</dbReference>
<evidence type="ECO:0000256" key="1">
    <source>
        <dbReference type="SAM" id="MobiDB-lite"/>
    </source>
</evidence>